<gene>
    <name evidence="2" type="ORF">g.50982</name>
</gene>
<dbReference type="InterPro" id="IPR036259">
    <property type="entry name" value="MFS_trans_sf"/>
</dbReference>
<proteinExistence type="predicted"/>
<dbReference type="EMBL" id="GEBQ01005819">
    <property type="protein sequence ID" value="JAT34158.1"/>
    <property type="molecule type" value="Transcribed_RNA"/>
</dbReference>
<name>A0A1B6ME01_9HEMI</name>
<organism evidence="2">
    <name type="scientific">Graphocephala atropunctata</name>
    <dbReference type="NCBI Taxonomy" id="36148"/>
    <lineage>
        <taxon>Eukaryota</taxon>
        <taxon>Metazoa</taxon>
        <taxon>Ecdysozoa</taxon>
        <taxon>Arthropoda</taxon>
        <taxon>Hexapoda</taxon>
        <taxon>Insecta</taxon>
        <taxon>Pterygota</taxon>
        <taxon>Neoptera</taxon>
        <taxon>Paraneoptera</taxon>
        <taxon>Hemiptera</taxon>
        <taxon>Auchenorrhyncha</taxon>
        <taxon>Membracoidea</taxon>
        <taxon>Cicadellidae</taxon>
        <taxon>Cicadellinae</taxon>
        <taxon>Cicadellini</taxon>
        <taxon>Graphocephala</taxon>
    </lineage>
</organism>
<accession>A0A1B6ME01</accession>
<dbReference type="Gene3D" id="1.20.1250.20">
    <property type="entry name" value="MFS general substrate transporter like domains"/>
    <property type="match status" value="1"/>
</dbReference>
<feature type="non-terminal residue" evidence="2">
    <location>
        <position position="1"/>
    </location>
</feature>
<keyword evidence="1" id="KW-0472">Membrane</keyword>
<feature type="transmembrane region" description="Helical" evidence="1">
    <location>
        <begin position="56"/>
        <end position="79"/>
    </location>
</feature>
<keyword evidence="1" id="KW-0812">Transmembrane</keyword>
<evidence type="ECO:0000313" key="2">
    <source>
        <dbReference type="EMBL" id="JAT34158.1"/>
    </source>
</evidence>
<sequence length="109" mass="12158">GEVIFSITGLQFSYTQAPETMKSLISSAWLLTVSFGNLFVVMVLHSKVITDQVWEFLFFAFMMVIDMLVFILLACFYRYKTAEELEDVAEETVGSSLTPAPGASPENSL</sequence>
<protein>
    <submittedName>
        <fullName evidence="2">Uncharacterized protein</fullName>
    </submittedName>
</protein>
<reference evidence="2" key="1">
    <citation type="submission" date="2015-11" db="EMBL/GenBank/DDBJ databases">
        <title>De novo transcriptome assembly of four potential Pierce s Disease insect vectors from Arizona vineyards.</title>
        <authorList>
            <person name="Tassone E.E."/>
        </authorList>
    </citation>
    <scope>NUCLEOTIDE SEQUENCE</scope>
</reference>
<feature type="transmembrane region" description="Helical" evidence="1">
    <location>
        <begin position="24"/>
        <end position="44"/>
    </location>
</feature>
<dbReference type="AlphaFoldDB" id="A0A1B6ME01"/>
<keyword evidence="1" id="KW-1133">Transmembrane helix</keyword>
<evidence type="ECO:0000256" key="1">
    <source>
        <dbReference type="SAM" id="Phobius"/>
    </source>
</evidence>